<evidence type="ECO:0000256" key="8">
    <source>
        <dbReference type="ARBA" id="ARBA00046432"/>
    </source>
</evidence>
<evidence type="ECO:0000256" key="5">
    <source>
        <dbReference type="ARBA" id="ARBA00022917"/>
    </source>
</evidence>
<dbReference type="SUPFAM" id="SSF100950">
    <property type="entry name" value="NagB/RpiA/CoA transferase-like"/>
    <property type="match status" value="1"/>
</dbReference>
<comment type="subcellular location">
    <subcellularLocation>
        <location evidence="1">Cytoplasm</location>
        <location evidence="1">Cytosol</location>
    </subcellularLocation>
</comment>
<dbReference type="Proteomes" id="UP001552299">
    <property type="component" value="Unassembled WGS sequence"/>
</dbReference>
<dbReference type="Pfam" id="PF01008">
    <property type="entry name" value="IF-2B"/>
    <property type="match status" value="1"/>
</dbReference>
<dbReference type="InterPro" id="IPR000649">
    <property type="entry name" value="IF-2B-related"/>
</dbReference>
<evidence type="ECO:0000313" key="10">
    <source>
        <dbReference type="EMBL" id="KAL0911058.1"/>
    </source>
</evidence>
<dbReference type="PANTHER" id="PTHR10233">
    <property type="entry name" value="TRANSLATION INITIATION FACTOR EIF-2B"/>
    <property type="match status" value="1"/>
</dbReference>
<dbReference type="InterPro" id="IPR042529">
    <property type="entry name" value="IF_2B-like_C"/>
</dbReference>
<dbReference type="PANTHER" id="PTHR10233:SF14">
    <property type="entry name" value="TRANSLATION INITIATION FACTOR EIF-2B SUBUNIT DELTA"/>
    <property type="match status" value="1"/>
</dbReference>
<keyword evidence="11" id="KW-1185">Reference proteome</keyword>
<comment type="caution">
    <text evidence="10">The sequence shown here is derived from an EMBL/GenBank/DDBJ whole genome shotgun (WGS) entry which is preliminary data.</text>
</comment>
<evidence type="ECO:0000256" key="1">
    <source>
        <dbReference type="ARBA" id="ARBA00004514"/>
    </source>
</evidence>
<evidence type="ECO:0000256" key="9">
    <source>
        <dbReference type="RuleBase" id="RU003814"/>
    </source>
</evidence>
<dbReference type="Gene3D" id="3.40.50.10470">
    <property type="entry name" value="Translation initiation factor eif-2b, domain 2"/>
    <property type="match status" value="1"/>
</dbReference>
<comment type="subunit">
    <text evidence="8">Component of the translation initiation factor 2B (eIF2B) complex which is a heterodecamer of two sets of five different subunits: alpha, beta, gamma, delta and epsilon. Subunits alpha, beta and delta comprise a regulatory subcomplex and subunits epsilon and gamma comprise a catalytic subcomplex. Within the complex, the hexameric regulatory complex resides at the center, with the two heterodimeric catalytic subcomplexes bound on opposite sides.</text>
</comment>
<sequence>MVSHTFRVPVLICCEAYKFNERVLLDSICSNELGDPDVISKVHGRNGLNDLENWSDHENLQLLNLFYDATPSDYVSMIVTEHGMCNCEGGIFKIFMGLLQRFAKAYVCCNPFIFAIGSTLSMQWVFTVARRNLHLSPSFMHFVVIFGSCSTSATDLIDTSVTDRYRLHVNHLAYEFEHPCALVHIRTFMCLKLPLPKSPIVISSRRLPRLGETTGDCNPTMLLECVWDLQKLLCFTCSVPCLLWLTCSSSLADFSVPHVRSLACLVCWPVLLPAADCFFRFSVCLGCCLFSSLAEPVQLLCFTCSVPCLSWLACSSSLADFSVPSEYLIENSTRIRSQSVFCQKGRVNSYDRVVSLSNGTTDSSNQCSSHLPRIWKRSIVFLRFRFAASTFSFSVFVNCHVLSFR</sequence>
<evidence type="ECO:0000256" key="3">
    <source>
        <dbReference type="ARBA" id="ARBA00022490"/>
    </source>
</evidence>
<protein>
    <recommendedName>
        <fullName evidence="6">Translation initiation factor eIF2B subunit delta</fullName>
    </recommendedName>
    <alternativeName>
        <fullName evidence="7">eIF2B GDP-GTP exchange factor subunit delta</fullName>
    </alternativeName>
</protein>
<keyword evidence="3" id="KW-0963">Cytoplasm</keyword>
<keyword evidence="4" id="KW-0396">Initiation factor</keyword>
<evidence type="ECO:0000256" key="6">
    <source>
        <dbReference type="ARBA" id="ARBA00044147"/>
    </source>
</evidence>
<dbReference type="GO" id="GO:0005829">
    <property type="term" value="C:cytosol"/>
    <property type="evidence" value="ECO:0007669"/>
    <property type="project" value="UniProtKB-SubCell"/>
</dbReference>
<dbReference type="GO" id="GO:0003743">
    <property type="term" value="F:translation initiation factor activity"/>
    <property type="evidence" value="ECO:0007669"/>
    <property type="project" value="UniProtKB-KW"/>
</dbReference>
<evidence type="ECO:0000256" key="2">
    <source>
        <dbReference type="ARBA" id="ARBA00007251"/>
    </source>
</evidence>
<evidence type="ECO:0000256" key="7">
    <source>
        <dbReference type="ARBA" id="ARBA00044356"/>
    </source>
</evidence>
<reference evidence="10 11" key="1">
    <citation type="journal article" date="2024" name="Plant Biotechnol. J.">
        <title>Dendrobium thyrsiflorum genome and its molecular insights into genes involved in important horticultural traits.</title>
        <authorList>
            <person name="Chen B."/>
            <person name="Wang J.Y."/>
            <person name="Zheng P.J."/>
            <person name="Li K.L."/>
            <person name="Liang Y.M."/>
            <person name="Chen X.F."/>
            <person name="Zhang C."/>
            <person name="Zhao X."/>
            <person name="He X."/>
            <person name="Zhang G.Q."/>
            <person name="Liu Z.J."/>
            <person name="Xu Q."/>
        </authorList>
    </citation>
    <scope>NUCLEOTIDE SEQUENCE [LARGE SCALE GENOMIC DNA]</scope>
    <source>
        <strain evidence="10">GZMU011</strain>
    </source>
</reference>
<evidence type="ECO:0000256" key="4">
    <source>
        <dbReference type="ARBA" id="ARBA00022540"/>
    </source>
</evidence>
<dbReference type="InterPro" id="IPR037171">
    <property type="entry name" value="NagB/RpiA_transferase-like"/>
</dbReference>
<keyword evidence="5" id="KW-0648">Protein biosynthesis</keyword>
<evidence type="ECO:0000313" key="11">
    <source>
        <dbReference type="Proteomes" id="UP001552299"/>
    </source>
</evidence>
<name>A0ABD0UED5_DENTH</name>
<dbReference type="EMBL" id="JANQDX010000015">
    <property type="protein sequence ID" value="KAL0911058.1"/>
    <property type="molecule type" value="Genomic_DNA"/>
</dbReference>
<comment type="similarity">
    <text evidence="2 9">Belongs to the eIF-2B alpha/beta/delta subunits family.</text>
</comment>
<dbReference type="AlphaFoldDB" id="A0ABD0UED5"/>
<proteinExistence type="inferred from homology"/>
<organism evidence="10 11">
    <name type="scientific">Dendrobium thyrsiflorum</name>
    <name type="common">Pinecone-like raceme dendrobium</name>
    <name type="synonym">Orchid</name>
    <dbReference type="NCBI Taxonomy" id="117978"/>
    <lineage>
        <taxon>Eukaryota</taxon>
        <taxon>Viridiplantae</taxon>
        <taxon>Streptophyta</taxon>
        <taxon>Embryophyta</taxon>
        <taxon>Tracheophyta</taxon>
        <taxon>Spermatophyta</taxon>
        <taxon>Magnoliopsida</taxon>
        <taxon>Liliopsida</taxon>
        <taxon>Asparagales</taxon>
        <taxon>Orchidaceae</taxon>
        <taxon>Epidendroideae</taxon>
        <taxon>Malaxideae</taxon>
        <taxon>Dendrobiinae</taxon>
        <taxon>Dendrobium</taxon>
    </lineage>
</organism>
<gene>
    <name evidence="10" type="ORF">M5K25_019163</name>
</gene>
<accession>A0ABD0UED5</accession>